<proteinExistence type="predicted"/>
<dbReference type="InterPro" id="IPR002909">
    <property type="entry name" value="IPT_dom"/>
</dbReference>
<dbReference type="Gene3D" id="2.60.40.10">
    <property type="entry name" value="Immunoglobulins"/>
    <property type="match status" value="4"/>
</dbReference>
<protein>
    <recommendedName>
        <fullName evidence="3">IPT/TIG domain-containing protein</fullName>
    </recommendedName>
</protein>
<dbReference type="KEGG" id="temp:RBB75_07180"/>
<dbReference type="AlphaFoldDB" id="A0AAU7ZHU4"/>
<sequence length="1191" mass="120108">MTKLLKFLSLPILFVALSLSITGCSGGSSRSATTNGGGSTTQTPAPAVTGVSPASVPAGSEAFTLTVTGSNFQPQSAIKWNSTALTTTYGNATTLTATVPANLAAATLVANVTVANPDGQVSVGGSSSQQVLVTNPKPTLTGITPNSLYAGSADTTFTLTGANFSSLSVVASGTTSLATTLVGSTQLTAVAPAALLASVGTLSLTVSNPAPGGGSSQSVAVSLLQHPAELDSLAPSTVPLSNSPQTVTLSGSYFTPTTVVYASGTALSTHFISTTSIQFTVPASLISYTTGTIPIAVVDSASGVKGDNTVTLPIVNPVPVLNSLSAMAVTAGAPDFLLVLNGSNFLQSSTILINGTAVQPFSTGQLSAVATVTVPASVLSTVGPVTIAVSNPAPGGGTSQAQTLNVISASNRVRTVNVAAADLGWDSVHNVLVASTLSSSTNNPNSIVTIDPLQGTVIASQTLPSQPAGISVTSDGTYIYATLPSTGQIERLILPSLTPDITFALGEGANGVMNTTAAVTAAPGKPHTVAVSLHTGDTNPESAVGGVAVYDDGISRAAIVGPPAYPNVYDTLVWGKDSTTLYGTDSAYSGGPEDVFSVTASGITLAQTYTGALGDFVKHLAYDPSTGNLIDGYGHILNAATGQSMGLLQVQNTLSNGQNPFALDTAQRVGFYVNVNSSYSSNPAPNGEYIQAFGLDRFNYINSMLVEGLEGASTIVRWGASGLAANGASQVYLIDGSFVTPTGVTSAVGGFVAPSPTLALVTPVSVAVGSADTQVTLTGRDFTQSSQVTWNNQNLLIDSISDTQMVVTIPAAALGQPVASLLAVSNGPGTGSSNSIGFTVVPNLGANAQMQVLNVSGNDLAWDAARNLLYVSVPAGDPISPNTIAVIDPVAAAVRQMIPVADQPSTIALSDDGSYLYAGFSGQAIVQQYSLPSFSLSLTIPMGAGATGTVGTQGSCAFPAAMKVAPGNPQTIAVSEGIANVEPNGCLLAIYDNATARPNTLSYYTSGVEFSSLAWGADANTLYGQVQNGISPQEIYSVTVSPSGVSPANGLNSGGFGLQVHFDPGTKLLYSDSGVITNPVGPVQVGKFDSGQGVLVATDSALKRAFVLTSSSTVGINNSGQGANSYTLNIYDLNTQALLKTIAIPDVLGAPVRFVRWGTKGLVFVTSNWPSEGTTVGALYILQGSDISGTP</sequence>
<dbReference type="SUPFAM" id="SSF50969">
    <property type="entry name" value="YVTN repeat-like/Quinoprotein amine dehydrogenase"/>
    <property type="match status" value="1"/>
</dbReference>
<dbReference type="InterPro" id="IPR014756">
    <property type="entry name" value="Ig_E-set"/>
</dbReference>
<dbReference type="CDD" id="cd00102">
    <property type="entry name" value="IPT"/>
    <property type="match status" value="1"/>
</dbReference>
<evidence type="ECO:0000259" key="3">
    <source>
        <dbReference type="Pfam" id="PF01833"/>
    </source>
</evidence>
<feature type="compositionally biased region" description="Polar residues" evidence="1">
    <location>
        <begin position="24"/>
        <end position="44"/>
    </location>
</feature>
<dbReference type="EMBL" id="CP132932">
    <property type="protein sequence ID" value="XCB28094.1"/>
    <property type="molecule type" value="Genomic_DNA"/>
</dbReference>
<reference evidence="4" key="2">
    <citation type="journal article" date="2024" name="Environ. Microbiol.">
        <title>Genome analysis and description of Tunturibacter gen. nov. expands the diversity of Terriglobia in tundra soils.</title>
        <authorList>
            <person name="Messyasz A."/>
            <person name="Mannisto M.K."/>
            <person name="Kerkhof L.J."/>
            <person name="Haggblom M.M."/>
        </authorList>
    </citation>
    <scope>NUCLEOTIDE SEQUENCE</scope>
    <source>
        <strain evidence="4">M8UP23</strain>
    </source>
</reference>
<feature type="region of interest" description="Disordered" evidence="1">
    <location>
        <begin position="24"/>
        <end position="53"/>
    </location>
</feature>
<dbReference type="PROSITE" id="PS51257">
    <property type="entry name" value="PROKAR_LIPOPROTEIN"/>
    <property type="match status" value="1"/>
</dbReference>
<evidence type="ECO:0000313" key="4">
    <source>
        <dbReference type="EMBL" id="XCB28094.1"/>
    </source>
</evidence>
<dbReference type="InterPro" id="IPR013783">
    <property type="entry name" value="Ig-like_fold"/>
</dbReference>
<reference evidence="4" key="1">
    <citation type="submission" date="2023-08" db="EMBL/GenBank/DDBJ databases">
        <authorList>
            <person name="Messyasz A."/>
            <person name="Mannisto M.K."/>
            <person name="Kerkhof L.J."/>
            <person name="Haggblom M."/>
        </authorList>
    </citation>
    <scope>NUCLEOTIDE SEQUENCE</scope>
    <source>
        <strain evidence="4">M8UP23</strain>
    </source>
</reference>
<name>A0AAU7ZHU4_9BACT</name>
<feature type="domain" description="IPT/TIG" evidence="3">
    <location>
        <begin position="762"/>
        <end position="839"/>
    </location>
</feature>
<dbReference type="InterPro" id="IPR011044">
    <property type="entry name" value="Quino_amine_DH_bsu"/>
</dbReference>
<dbReference type="SUPFAM" id="SSF69322">
    <property type="entry name" value="Tricorn protease domain 2"/>
    <property type="match status" value="1"/>
</dbReference>
<dbReference type="Pfam" id="PF01833">
    <property type="entry name" value="TIG"/>
    <property type="match status" value="4"/>
</dbReference>
<evidence type="ECO:0000256" key="2">
    <source>
        <dbReference type="SAM" id="SignalP"/>
    </source>
</evidence>
<feature type="chain" id="PRO_5043392174" description="IPT/TIG domain-containing protein" evidence="2">
    <location>
        <begin position="24"/>
        <end position="1191"/>
    </location>
</feature>
<feature type="domain" description="IPT/TIG" evidence="3">
    <location>
        <begin position="138"/>
        <end position="219"/>
    </location>
</feature>
<keyword evidence="2" id="KW-0732">Signal</keyword>
<dbReference type="RefSeq" id="WP_353070021.1">
    <property type="nucleotide sequence ID" value="NZ_CP132932.1"/>
</dbReference>
<evidence type="ECO:0000256" key="1">
    <source>
        <dbReference type="SAM" id="MobiDB-lite"/>
    </source>
</evidence>
<feature type="domain" description="IPT/TIG" evidence="3">
    <location>
        <begin position="46"/>
        <end position="122"/>
    </location>
</feature>
<feature type="signal peptide" evidence="2">
    <location>
        <begin position="1"/>
        <end position="23"/>
    </location>
</feature>
<gene>
    <name evidence="4" type="ORF">RBB75_07180</name>
</gene>
<dbReference type="SUPFAM" id="SSF81296">
    <property type="entry name" value="E set domains"/>
    <property type="match status" value="5"/>
</dbReference>
<feature type="domain" description="IPT/TIG" evidence="3">
    <location>
        <begin position="231"/>
        <end position="306"/>
    </location>
</feature>
<organism evidence="4">
    <name type="scientific">Tunturiibacter empetritectus</name>
    <dbReference type="NCBI Taxonomy" id="3069691"/>
    <lineage>
        <taxon>Bacteria</taxon>
        <taxon>Pseudomonadati</taxon>
        <taxon>Acidobacteriota</taxon>
        <taxon>Terriglobia</taxon>
        <taxon>Terriglobales</taxon>
        <taxon>Acidobacteriaceae</taxon>
        <taxon>Tunturiibacter</taxon>
    </lineage>
</organism>
<accession>A0AAU7ZHU4</accession>